<evidence type="ECO:0000313" key="2">
    <source>
        <dbReference type="EMBL" id="GMN22609.1"/>
    </source>
</evidence>
<feature type="compositionally biased region" description="Polar residues" evidence="1">
    <location>
        <begin position="29"/>
        <end position="41"/>
    </location>
</feature>
<comment type="caution">
    <text evidence="2">The sequence shown here is derived from an EMBL/GenBank/DDBJ whole genome shotgun (WGS) entry which is preliminary data.</text>
</comment>
<gene>
    <name evidence="2" type="ORF">TIFTF001_050222</name>
</gene>
<protein>
    <submittedName>
        <fullName evidence="2">Uncharacterized protein</fullName>
    </submittedName>
</protein>
<accession>A0AA87YZG7</accession>
<reference evidence="2" key="1">
    <citation type="submission" date="2023-07" db="EMBL/GenBank/DDBJ databases">
        <title>draft genome sequence of fig (Ficus carica).</title>
        <authorList>
            <person name="Takahashi T."/>
            <person name="Nishimura K."/>
        </authorList>
    </citation>
    <scope>NUCLEOTIDE SEQUENCE</scope>
</reference>
<keyword evidence="3" id="KW-1185">Reference proteome</keyword>
<feature type="region of interest" description="Disordered" evidence="1">
    <location>
        <begin position="1"/>
        <end position="64"/>
    </location>
</feature>
<organism evidence="2 3">
    <name type="scientific">Ficus carica</name>
    <name type="common">Common fig</name>
    <dbReference type="NCBI Taxonomy" id="3494"/>
    <lineage>
        <taxon>Eukaryota</taxon>
        <taxon>Viridiplantae</taxon>
        <taxon>Streptophyta</taxon>
        <taxon>Embryophyta</taxon>
        <taxon>Tracheophyta</taxon>
        <taxon>Spermatophyta</taxon>
        <taxon>Magnoliopsida</taxon>
        <taxon>eudicotyledons</taxon>
        <taxon>Gunneridae</taxon>
        <taxon>Pentapetalae</taxon>
        <taxon>rosids</taxon>
        <taxon>fabids</taxon>
        <taxon>Rosales</taxon>
        <taxon>Moraceae</taxon>
        <taxon>Ficeae</taxon>
        <taxon>Ficus</taxon>
    </lineage>
</organism>
<dbReference type="Proteomes" id="UP001187192">
    <property type="component" value="Unassembled WGS sequence"/>
</dbReference>
<evidence type="ECO:0000313" key="3">
    <source>
        <dbReference type="Proteomes" id="UP001187192"/>
    </source>
</evidence>
<evidence type="ECO:0000256" key="1">
    <source>
        <dbReference type="SAM" id="MobiDB-lite"/>
    </source>
</evidence>
<dbReference type="EMBL" id="BTGU01007965">
    <property type="protein sequence ID" value="GMN22609.1"/>
    <property type="molecule type" value="Genomic_DNA"/>
</dbReference>
<sequence length="83" mass="9077">MGGGSTPSVDFDFSIDNSGTHPVLEEEITPTNGGRQGNTRQAADDAGPSRSRGSFGKRKQRDTMDEMTFLAMQEIVNHFRSRS</sequence>
<proteinExistence type="predicted"/>
<name>A0AA87YZG7_FICCA</name>
<dbReference type="AlphaFoldDB" id="A0AA87YZG7"/>